<dbReference type="AlphaFoldDB" id="A0A8T3BWL9"/>
<dbReference type="Proteomes" id="UP000829196">
    <property type="component" value="Unassembled WGS sequence"/>
</dbReference>
<proteinExistence type="predicted"/>
<gene>
    <name evidence="1" type="ORF">KFK09_004820</name>
</gene>
<keyword evidence="2" id="KW-1185">Reference proteome</keyword>
<accession>A0A8T3BWL9</accession>
<sequence>MRRTFPATAFVSTFTLEEDLPHILMVTQIHPQVMIHLVILTIPLHLVIHHVSVGITVEQQLFNEHNYLKELPNFSSLSHEVNSQKNSDILSNLVLYYIGQMFMEEDRDDKFDMLERNPALKPLKNPFPIISEKFTPSLGHPPLNSNSNFEILESHWSNNICSSSITDNFVESLLMF</sequence>
<protein>
    <submittedName>
        <fullName evidence="1">Uncharacterized protein</fullName>
    </submittedName>
</protein>
<comment type="caution">
    <text evidence="1">The sequence shown here is derived from an EMBL/GenBank/DDBJ whole genome shotgun (WGS) entry which is preliminary data.</text>
</comment>
<dbReference type="EMBL" id="JAGYWB010000005">
    <property type="protein sequence ID" value="KAI0522441.1"/>
    <property type="molecule type" value="Genomic_DNA"/>
</dbReference>
<evidence type="ECO:0000313" key="2">
    <source>
        <dbReference type="Proteomes" id="UP000829196"/>
    </source>
</evidence>
<reference evidence="1" key="1">
    <citation type="journal article" date="2022" name="Front. Genet.">
        <title>Chromosome-Scale Assembly of the Dendrobium nobile Genome Provides Insights Into the Molecular Mechanism of the Biosynthesis of the Medicinal Active Ingredient of Dendrobium.</title>
        <authorList>
            <person name="Xu Q."/>
            <person name="Niu S.-C."/>
            <person name="Li K.-L."/>
            <person name="Zheng P.-J."/>
            <person name="Zhang X.-J."/>
            <person name="Jia Y."/>
            <person name="Liu Y."/>
            <person name="Niu Y.-X."/>
            <person name="Yu L.-H."/>
            <person name="Chen D.-F."/>
            <person name="Zhang G.-Q."/>
        </authorList>
    </citation>
    <scope>NUCLEOTIDE SEQUENCE</scope>
    <source>
        <tissue evidence="1">Leaf</tissue>
    </source>
</reference>
<organism evidence="1 2">
    <name type="scientific">Dendrobium nobile</name>
    <name type="common">Orchid</name>
    <dbReference type="NCBI Taxonomy" id="94219"/>
    <lineage>
        <taxon>Eukaryota</taxon>
        <taxon>Viridiplantae</taxon>
        <taxon>Streptophyta</taxon>
        <taxon>Embryophyta</taxon>
        <taxon>Tracheophyta</taxon>
        <taxon>Spermatophyta</taxon>
        <taxon>Magnoliopsida</taxon>
        <taxon>Liliopsida</taxon>
        <taxon>Asparagales</taxon>
        <taxon>Orchidaceae</taxon>
        <taxon>Epidendroideae</taxon>
        <taxon>Malaxideae</taxon>
        <taxon>Dendrobiinae</taxon>
        <taxon>Dendrobium</taxon>
    </lineage>
</organism>
<evidence type="ECO:0000313" key="1">
    <source>
        <dbReference type="EMBL" id="KAI0522441.1"/>
    </source>
</evidence>
<name>A0A8T3BWL9_DENNO</name>